<dbReference type="AlphaFoldDB" id="A0AAW5VMU9"/>
<evidence type="ECO:0000313" key="4">
    <source>
        <dbReference type="Proteomes" id="UP001208540"/>
    </source>
</evidence>
<gene>
    <name evidence="2" type="ORF">ND861_04835</name>
    <name evidence="3" type="ORF">ND862_08385</name>
</gene>
<name>A0AAW5VMU9_9LEPT</name>
<dbReference type="Proteomes" id="UP001208912">
    <property type="component" value="Unassembled WGS sequence"/>
</dbReference>
<protein>
    <submittedName>
        <fullName evidence="3">Uncharacterized protein</fullName>
    </submittedName>
</protein>
<evidence type="ECO:0000313" key="3">
    <source>
        <dbReference type="EMBL" id="MCW7530222.1"/>
    </source>
</evidence>
<evidence type="ECO:0000256" key="1">
    <source>
        <dbReference type="SAM" id="Coils"/>
    </source>
</evidence>
<evidence type="ECO:0000313" key="2">
    <source>
        <dbReference type="EMBL" id="MCW7525663.1"/>
    </source>
</evidence>
<dbReference type="EMBL" id="JAMQPM010000002">
    <property type="protein sequence ID" value="MCW7525663.1"/>
    <property type="molecule type" value="Genomic_DNA"/>
</dbReference>
<dbReference type="Proteomes" id="UP001208540">
    <property type="component" value="Unassembled WGS sequence"/>
</dbReference>
<sequence length="191" mass="22277">MNSSNNPDSNTKTEDDLITVEYQGVELTAKFILRTKRDFAIEILSPYSGFLTGLHKPCFADPKSSFLNAEGIFKAEGMLIKLYIILKQFFENIESIKSEIPIIQEEHEVTNSKILELKNDLKNLKSKMKKKILTPLEYQRSIKPLKKEIKNLKCSKFDSFERLLEKNLQTIVPYNLRFEFYEFLIKETKAI</sequence>
<feature type="coiled-coil region" evidence="1">
    <location>
        <begin position="107"/>
        <end position="134"/>
    </location>
</feature>
<reference evidence="3 5" key="1">
    <citation type="submission" date="2022-06" db="EMBL/GenBank/DDBJ databases">
        <title>Leptospira isolates from biofilms formed at urban environments.</title>
        <authorList>
            <person name="Ribeiro P.S."/>
            <person name="Sousa T."/>
            <person name="Carvalho N."/>
            <person name="Aburjaile F."/>
            <person name="Neves F."/>
            <person name="Oliveira D."/>
            <person name="Blanco L."/>
            <person name="Lima J."/>
            <person name="Costa F."/>
            <person name="Brenig B."/>
            <person name="Soares S."/>
            <person name="Ramos R."/>
            <person name="Goes-Neto A."/>
            <person name="Matiuzzi M."/>
            <person name="Azevedo V."/>
            <person name="Ristow P."/>
        </authorList>
    </citation>
    <scope>NUCLEOTIDE SEQUENCE</scope>
    <source>
        <strain evidence="2 5">VSF19</strain>
        <strain evidence="3">VSF20</strain>
    </source>
</reference>
<organism evidence="3 4">
    <name type="scientific">Leptospira soteropolitanensis</name>
    <dbReference type="NCBI Taxonomy" id="2950025"/>
    <lineage>
        <taxon>Bacteria</taxon>
        <taxon>Pseudomonadati</taxon>
        <taxon>Spirochaetota</taxon>
        <taxon>Spirochaetia</taxon>
        <taxon>Leptospirales</taxon>
        <taxon>Leptospiraceae</taxon>
        <taxon>Leptospira</taxon>
    </lineage>
</organism>
<proteinExistence type="predicted"/>
<accession>A0AAW5VMU9</accession>
<keyword evidence="1" id="KW-0175">Coiled coil</keyword>
<dbReference type="EMBL" id="JAMQPL010000002">
    <property type="protein sequence ID" value="MCW7530222.1"/>
    <property type="molecule type" value="Genomic_DNA"/>
</dbReference>
<dbReference type="RefSeq" id="WP_265350987.1">
    <property type="nucleotide sequence ID" value="NZ_JAMQPL010000002.1"/>
</dbReference>
<evidence type="ECO:0000313" key="5">
    <source>
        <dbReference type="Proteomes" id="UP001208912"/>
    </source>
</evidence>
<keyword evidence="5" id="KW-1185">Reference proteome</keyword>
<comment type="caution">
    <text evidence="3">The sequence shown here is derived from an EMBL/GenBank/DDBJ whole genome shotgun (WGS) entry which is preliminary data.</text>
</comment>